<dbReference type="EMBL" id="CM047592">
    <property type="protein sequence ID" value="KAI9917803.1"/>
    <property type="molecule type" value="Genomic_DNA"/>
</dbReference>
<keyword evidence="2" id="KW-1185">Reference proteome</keyword>
<evidence type="ECO:0000313" key="2">
    <source>
        <dbReference type="Proteomes" id="UP001163321"/>
    </source>
</evidence>
<reference evidence="1 2" key="1">
    <citation type="journal article" date="2022" name="bioRxiv">
        <title>The genome of the oomycete Peronosclerospora sorghi, a cosmopolitan pathogen of maize and sorghum, is inflated with dispersed pseudogenes.</title>
        <authorList>
            <person name="Fletcher K."/>
            <person name="Martin F."/>
            <person name="Isakeit T."/>
            <person name="Cavanaugh K."/>
            <person name="Magill C."/>
            <person name="Michelmore R."/>
        </authorList>
    </citation>
    <scope>NUCLEOTIDE SEQUENCE [LARGE SCALE GENOMIC DNA]</scope>
    <source>
        <strain evidence="1">P6</strain>
    </source>
</reference>
<protein>
    <submittedName>
        <fullName evidence="1">Uncharacterized protein</fullName>
    </submittedName>
</protein>
<gene>
    <name evidence="1" type="ORF">PsorP6_012975</name>
</gene>
<comment type="caution">
    <text evidence="1">The sequence shown here is derived from an EMBL/GenBank/DDBJ whole genome shotgun (WGS) entry which is preliminary data.</text>
</comment>
<proteinExistence type="predicted"/>
<organism evidence="1 2">
    <name type="scientific">Peronosclerospora sorghi</name>
    <dbReference type="NCBI Taxonomy" id="230839"/>
    <lineage>
        <taxon>Eukaryota</taxon>
        <taxon>Sar</taxon>
        <taxon>Stramenopiles</taxon>
        <taxon>Oomycota</taxon>
        <taxon>Peronosporomycetes</taxon>
        <taxon>Peronosporales</taxon>
        <taxon>Peronosporaceae</taxon>
        <taxon>Peronosclerospora</taxon>
    </lineage>
</organism>
<accession>A0ACC0WIA2</accession>
<sequence length="144" mass="16075">MCLNLQAEVSLLRSTNAPALGSNSQPQNVFFLAHVPFSSQHCSDRVTALMKMYTDGKHDNLFKHGTMEENSRKETIFCEINDTLIRKNRKMDGWTMVDGNGKKSVIMSITEASSLSMSDYFIPPQKRRKVDASVGVKTAAESDI</sequence>
<evidence type="ECO:0000313" key="1">
    <source>
        <dbReference type="EMBL" id="KAI9917803.1"/>
    </source>
</evidence>
<dbReference type="Proteomes" id="UP001163321">
    <property type="component" value="Chromosome 13"/>
</dbReference>
<name>A0ACC0WIA2_9STRA</name>